<keyword evidence="4 6" id="KW-1133">Transmembrane helix</keyword>
<reference evidence="8" key="1">
    <citation type="journal article" date="2013" name="Nature">
        <title>Pan genome of the phytoplankton Emiliania underpins its global distribution.</title>
        <authorList>
            <person name="Read B.A."/>
            <person name="Kegel J."/>
            <person name="Klute M.J."/>
            <person name="Kuo A."/>
            <person name="Lefebvre S.C."/>
            <person name="Maumus F."/>
            <person name="Mayer C."/>
            <person name="Miller J."/>
            <person name="Monier A."/>
            <person name="Salamov A."/>
            <person name="Young J."/>
            <person name="Aguilar M."/>
            <person name="Claverie J.M."/>
            <person name="Frickenhaus S."/>
            <person name="Gonzalez K."/>
            <person name="Herman E.K."/>
            <person name="Lin Y.C."/>
            <person name="Napier J."/>
            <person name="Ogata H."/>
            <person name="Sarno A.F."/>
            <person name="Shmutz J."/>
            <person name="Schroeder D."/>
            <person name="de Vargas C."/>
            <person name="Verret F."/>
            <person name="von Dassow P."/>
            <person name="Valentin K."/>
            <person name="Van de Peer Y."/>
            <person name="Wheeler G."/>
            <person name="Dacks J.B."/>
            <person name="Delwiche C.F."/>
            <person name="Dyhrman S.T."/>
            <person name="Glockner G."/>
            <person name="John U."/>
            <person name="Richards T."/>
            <person name="Worden A.Z."/>
            <person name="Zhang X."/>
            <person name="Grigoriev I.V."/>
            <person name="Allen A.E."/>
            <person name="Bidle K."/>
            <person name="Borodovsky M."/>
            <person name="Bowler C."/>
            <person name="Brownlee C."/>
            <person name="Cock J.M."/>
            <person name="Elias M."/>
            <person name="Gladyshev V.N."/>
            <person name="Groth M."/>
            <person name="Guda C."/>
            <person name="Hadaegh A."/>
            <person name="Iglesias-Rodriguez M.D."/>
            <person name="Jenkins J."/>
            <person name="Jones B.M."/>
            <person name="Lawson T."/>
            <person name="Leese F."/>
            <person name="Lindquist E."/>
            <person name="Lobanov A."/>
            <person name="Lomsadze A."/>
            <person name="Malik S.B."/>
            <person name="Marsh M.E."/>
            <person name="Mackinder L."/>
            <person name="Mock T."/>
            <person name="Mueller-Roeber B."/>
            <person name="Pagarete A."/>
            <person name="Parker M."/>
            <person name="Probert I."/>
            <person name="Quesneville H."/>
            <person name="Raines C."/>
            <person name="Rensing S.A."/>
            <person name="Riano-Pachon D.M."/>
            <person name="Richier S."/>
            <person name="Rokitta S."/>
            <person name="Shiraiwa Y."/>
            <person name="Soanes D.M."/>
            <person name="van der Giezen M."/>
            <person name="Wahlund T.M."/>
            <person name="Williams B."/>
            <person name="Wilson W."/>
            <person name="Wolfe G."/>
            <person name="Wurch L.L."/>
        </authorList>
    </citation>
    <scope>NUCLEOTIDE SEQUENCE</scope>
</reference>
<comment type="similarity">
    <text evidence="2 6">Belongs to the TVP23 family.</text>
</comment>
<sequence length="207" mass="22523">MSGMAFGGADEGESGGLIARASDIAQGLNYPKTAFFHIAFKTAAILIYMFGSWFSSNFVNIFVLCVLMLAFDFWTVKNVSGRLMVGLRWWSEVRDDGSTDWKYECRDGNLNATTMDVAIFWIGLLTPAFIWFIFGVGSVFRLSFDWLLLIAIALALSGANIVGYVRCKQEAGTRLMSGLQGVMGRTGMGSNVMGQALQSAAGKAFGL</sequence>
<dbReference type="GO" id="GO:0009306">
    <property type="term" value="P:protein secretion"/>
    <property type="evidence" value="ECO:0007669"/>
    <property type="project" value="TreeGrafter"/>
</dbReference>
<organism evidence="7 8">
    <name type="scientific">Emiliania huxleyi (strain CCMP1516)</name>
    <dbReference type="NCBI Taxonomy" id="280463"/>
    <lineage>
        <taxon>Eukaryota</taxon>
        <taxon>Haptista</taxon>
        <taxon>Haptophyta</taxon>
        <taxon>Prymnesiophyceae</taxon>
        <taxon>Isochrysidales</taxon>
        <taxon>Noelaerhabdaceae</taxon>
        <taxon>Emiliania</taxon>
    </lineage>
</organism>
<keyword evidence="5 6" id="KW-0472">Membrane</keyword>
<evidence type="ECO:0000256" key="2">
    <source>
        <dbReference type="ARBA" id="ARBA00005467"/>
    </source>
</evidence>
<keyword evidence="8" id="KW-1185">Reference proteome</keyword>
<dbReference type="PaxDb" id="2903-EOD09453"/>
<evidence type="ECO:0000256" key="6">
    <source>
        <dbReference type="RuleBase" id="RU361206"/>
    </source>
</evidence>
<dbReference type="EnsemblProtists" id="EOD09453">
    <property type="protein sequence ID" value="EOD09453"/>
    <property type="gene ID" value="EMIHUDRAFT_432859"/>
</dbReference>
<dbReference type="PANTHER" id="PTHR13019:SF7">
    <property type="entry name" value="GOLGI APPARATUS MEMBRANE PROTEIN TVP23"/>
    <property type="match status" value="1"/>
</dbReference>
<dbReference type="AlphaFoldDB" id="A0A0D3IDW8"/>
<dbReference type="GO" id="GO:0016192">
    <property type="term" value="P:vesicle-mediated transport"/>
    <property type="evidence" value="ECO:0007669"/>
    <property type="project" value="TreeGrafter"/>
</dbReference>
<dbReference type="PANTHER" id="PTHR13019">
    <property type="entry name" value="GOLGI APPARATUS MEMBRANE PROTEIN TVP23"/>
    <property type="match status" value="1"/>
</dbReference>
<accession>A0A0D3IDW8</accession>
<evidence type="ECO:0000256" key="4">
    <source>
        <dbReference type="ARBA" id="ARBA00022989"/>
    </source>
</evidence>
<dbReference type="Proteomes" id="UP000013827">
    <property type="component" value="Unassembled WGS sequence"/>
</dbReference>
<evidence type="ECO:0000313" key="7">
    <source>
        <dbReference type="EnsemblProtists" id="EOD09453"/>
    </source>
</evidence>
<dbReference type="RefSeq" id="XP_005761882.1">
    <property type="nucleotide sequence ID" value="XM_005761825.1"/>
</dbReference>
<dbReference type="KEGG" id="ehx:EMIHUDRAFT_432859"/>
<dbReference type="GeneID" id="17255568"/>
<dbReference type="HOGENOM" id="CLU_074845_0_1_1"/>
<keyword evidence="3 6" id="KW-0812">Transmembrane</keyword>
<feature type="transmembrane region" description="Helical" evidence="6">
    <location>
        <begin position="118"/>
        <end position="140"/>
    </location>
</feature>
<dbReference type="eggNOG" id="KOG3195">
    <property type="taxonomic scope" value="Eukaryota"/>
</dbReference>
<evidence type="ECO:0000256" key="5">
    <source>
        <dbReference type="ARBA" id="ARBA00023136"/>
    </source>
</evidence>
<evidence type="ECO:0000256" key="3">
    <source>
        <dbReference type="ARBA" id="ARBA00022692"/>
    </source>
</evidence>
<protein>
    <recommendedName>
        <fullName evidence="6">Golgi apparatus membrane protein TVP23 homolog</fullName>
    </recommendedName>
</protein>
<dbReference type="InterPro" id="IPR008564">
    <property type="entry name" value="TVP23-like"/>
</dbReference>
<feature type="transmembrane region" description="Helical" evidence="6">
    <location>
        <begin position="146"/>
        <end position="167"/>
    </location>
</feature>
<evidence type="ECO:0000256" key="1">
    <source>
        <dbReference type="ARBA" id="ARBA00004141"/>
    </source>
</evidence>
<dbReference type="GO" id="GO:0000139">
    <property type="term" value="C:Golgi membrane"/>
    <property type="evidence" value="ECO:0007669"/>
    <property type="project" value="TreeGrafter"/>
</dbReference>
<feature type="transmembrane region" description="Helical" evidence="6">
    <location>
        <begin position="57"/>
        <end position="76"/>
    </location>
</feature>
<evidence type="ECO:0000313" key="8">
    <source>
        <dbReference type="Proteomes" id="UP000013827"/>
    </source>
</evidence>
<proteinExistence type="inferred from homology"/>
<dbReference type="STRING" id="2903.R1BI28"/>
<dbReference type="Pfam" id="PF05832">
    <property type="entry name" value="DUF846"/>
    <property type="match status" value="1"/>
</dbReference>
<comment type="subcellular location">
    <subcellularLocation>
        <location evidence="1 6">Membrane</location>
        <topology evidence="1 6">Multi-pass membrane protein</topology>
    </subcellularLocation>
</comment>
<feature type="transmembrane region" description="Helical" evidence="6">
    <location>
        <begin position="34"/>
        <end position="51"/>
    </location>
</feature>
<dbReference type="OMA" id="ESAHPNR"/>
<name>A0A0D3IDW8_EMIH1</name>
<reference evidence="7" key="2">
    <citation type="submission" date="2024-10" db="UniProtKB">
        <authorList>
            <consortium name="EnsemblProtists"/>
        </authorList>
    </citation>
    <scope>IDENTIFICATION</scope>
</reference>